<evidence type="ECO:0000313" key="2">
    <source>
        <dbReference type="Proteomes" id="UP000216345"/>
    </source>
</evidence>
<protein>
    <submittedName>
        <fullName evidence="1">Uncharacterized protein</fullName>
    </submittedName>
</protein>
<name>A0A256F3C2_9HYPH</name>
<accession>A0A256F3C2</accession>
<dbReference type="AlphaFoldDB" id="A0A256F3C2"/>
<keyword evidence="2" id="KW-1185">Reference proteome</keyword>
<gene>
    <name evidence="1" type="ORF">CEV32_1711</name>
</gene>
<sequence length="40" mass="4077">MSTLLDRPENLCFIAADSPSGPNSAAFMGPVGGLEGENPI</sequence>
<dbReference type="Proteomes" id="UP000216345">
    <property type="component" value="Unassembled WGS sequence"/>
</dbReference>
<evidence type="ECO:0000313" key="1">
    <source>
        <dbReference type="EMBL" id="OYR09283.1"/>
    </source>
</evidence>
<dbReference type="EMBL" id="NNRK01000034">
    <property type="protein sequence ID" value="OYR09283.1"/>
    <property type="molecule type" value="Genomic_DNA"/>
</dbReference>
<reference evidence="1 2" key="1">
    <citation type="submission" date="2017-07" db="EMBL/GenBank/DDBJ databases">
        <title>Phylogenetic study on the rhizospheric bacterium Ochrobactrum sp. A44.</title>
        <authorList>
            <person name="Krzyzanowska D.M."/>
            <person name="Ossowicki A."/>
            <person name="Rajewska M."/>
            <person name="Maciag T."/>
            <person name="Kaczynski Z."/>
            <person name="Czerwicka M."/>
            <person name="Jafra S."/>
        </authorList>
    </citation>
    <scope>NUCLEOTIDE SEQUENCE [LARGE SCALE GENOMIC DNA]</scope>
    <source>
        <strain evidence="1 2">PR17</strain>
    </source>
</reference>
<proteinExistence type="predicted"/>
<organism evidence="1 2">
    <name type="scientific">Brucella rhizosphaerae</name>
    <dbReference type="NCBI Taxonomy" id="571254"/>
    <lineage>
        <taxon>Bacteria</taxon>
        <taxon>Pseudomonadati</taxon>
        <taxon>Pseudomonadota</taxon>
        <taxon>Alphaproteobacteria</taxon>
        <taxon>Hyphomicrobiales</taxon>
        <taxon>Brucellaceae</taxon>
        <taxon>Brucella/Ochrobactrum group</taxon>
        <taxon>Brucella</taxon>
    </lineage>
</organism>
<comment type="caution">
    <text evidence="1">The sequence shown here is derived from an EMBL/GenBank/DDBJ whole genome shotgun (WGS) entry which is preliminary data.</text>
</comment>